<accession>A0ABT1JCQ7</accession>
<dbReference type="RefSeq" id="WP_155886073.1">
    <property type="nucleotide sequence ID" value="NZ_AUBJ02000001.1"/>
</dbReference>
<reference evidence="1 2" key="2">
    <citation type="submission" date="2022-06" db="EMBL/GenBank/DDBJ databases">
        <title>Genomic Encyclopedia of Type Strains, Phase I: the one thousand microbial genomes (KMG-I) project.</title>
        <authorList>
            <person name="Kyrpides N."/>
        </authorList>
    </citation>
    <scope>NUCLEOTIDE SEQUENCE [LARGE SCALE GENOMIC DNA]</scope>
    <source>
        <strain evidence="1 2">DSM 43889</strain>
    </source>
</reference>
<dbReference type="Proteomes" id="UP000791080">
    <property type="component" value="Unassembled WGS sequence"/>
</dbReference>
<reference evidence="1 2" key="1">
    <citation type="submission" date="2013-07" db="EMBL/GenBank/DDBJ databases">
        <authorList>
            <consortium name="DOE Joint Genome Institute"/>
            <person name="Reeve W."/>
            <person name="Huntemann M."/>
            <person name="Han J."/>
            <person name="Chen A."/>
            <person name="Kyrpides N."/>
            <person name="Mavromatis K."/>
            <person name="Markowitz V."/>
            <person name="Palaniappan K."/>
            <person name="Ivanova N."/>
            <person name="Schaumberg A."/>
            <person name="Pati A."/>
            <person name="Liolios K."/>
            <person name="Nordberg H.P."/>
            <person name="Cantor M.N."/>
            <person name="Hua S.X."/>
            <person name="Woyke T."/>
        </authorList>
    </citation>
    <scope>NUCLEOTIDE SEQUENCE [LARGE SCALE GENOMIC DNA]</scope>
    <source>
        <strain evidence="1 2">DSM 43889</strain>
    </source>
</reference>
<sequence length="555" mass="59848">MGESHVNGVPVFWQEGSGEVSGFLLFRVGLRDEGLRHAGLTSVVVSMVQRVTGFFVPTSWSGSTLDTVVFAATGARAEVCAQLDEVCELLADPPEDLIENVLSDRGAAGWLDVPRPTAALLRHDYGSTGIGAAYWADDIPLDRFTPREVREHLARYFVAGNAVCAITTPVLDGAMRLPLPPGAAPRRPAITPNQRSSAEWFSGGPPPYSGVGVMLPGTLDAVWAVTQDVLDLRLHPVQESLVDRWDGQDRILGQTMLSSDTVHVAIDLFCEHDASARAAGAVWAALTELAAAGPDQDELTALLERRRRSDAGHRDTERAASQVFRRAHLALFGVTGSDGCDERSRARVRPEQVAAALRTAMRSALVVVPDGVELALPGVEHVIPTSLPPEGGARFEATGGCPPGQDRELLVEGADRLCHRNALGRWQSVAWSEVVGWSVWRGVAVVYGRNGEKIVADPHRFPGCEPLVSRLPDLVPSELGWPGSMEEVDIVAAGLARQAMEDLHSAPEGGLDHFVYQEMSVRELERRLPSASGVLRRQVARNLRSLGVDGPLHRS</sequence>
<evidence type="ECO:0000313" key="1">
    <source>
        <dbReference type="EMBL" id="MCP2330267.1"/>
    </source>
</evidence>
<name>A0ABT1JCQ7_ACTCY</name>
<evidence type="ECO:0000313" key="2">
    <source>
        <dbReference type="Proteomes" id="UP000791080"/>
    </source>
</evidence>
<keyword evidence="2" id="KW-1185">Reference proteome</keyword>
<dbReference type="EMBL" id="AUBJ02000001">
    <property type="protein sequence ID" value="MCP2330267.1"/>
    <property type="molecule type" value="Genomic_DNA"/>
</dbReference>
<protein>
    <submittedName>
        <fullName evidence="1">Uncharacterized protein</fullName>
    </submittedName>
</protein>
<comment type="caution">
    <text evidence="1">The sequence shown here is derived from an EMBL/GenBank/DDBJ whole genome shotgun (WGS) entry which is preliminary data.</text>
</comment>
<organism evidence="1 2">
    <name type="scientific">Actinoalloteichus caeruleus DSM 43889</name>
    <dbReference type="NCBI Taxonomy" id="1120930"/>
    <lineage>
        <taxon>Bacteria</taxon>
        <taxon>Bacillati</taxon>
        <taxon>Actinomycetota</taxon>
        <taxon>Actinomycetes</taxon>
        <taxon>Pseudonocardiales</taxon>
        <taxon>Pseudonocardiaceae</taxon>
        <taxon>Actinoalloteichus</taxon>
        <taxon>Actinoalloteichus cyanogriseus</taxon>
    </lineage>
</organism>
<proteinExistence type="predicted"/>
<gene>
    <name evidence="1" type="ORF">G443_000537</name>
</gene>